<evidence type="ECO:0000256" key="1">
    <source>
        <dbReference type="SAM" id="MobiDB-lite"/>
    </source>
</evidence>
<evidence type="ECO:0000313" key="3">
    <source>
        <dbReference type="Proteomes" id="UP000694412"/>
    </source>
</evidence>
<feature type="compositionally biased region" description="Low complexity" evidence="1">
    <location>
        <begin position="182"/>
        <end position="192"/>
    </location>
</feature>
<proteinExistence type="predicted"/>
<dbReference type="InterPro" id="IPR033615">
    <property type="entry name" value="EOLA1/EOLA2"/>
</dbReference>
<reference evidence="2" key="3">
    <citation type="submission" date="2025-09" db="UniProtKB">
        <authorList>
            <consortium name="Ensembl"/>
        </authorList>
    </citation>
    <scope>IDENTIFICATION</scope>
</reference>
<dbReference type="SUPFAM" id="SSF88697">
    <property type="entry name" value="PUA domain-like"/>
    <property type="match status" value="1"/>
</dbReference>
<dbReference type="Ensembl" id="ENSCJPT00005000362.1">
    <property type="protein sequence ID" value="ENSCJPP00005000177.1"/>
    <property type="gene ID" value="ENSCJPG00005000258.1"/>
</dbReference>
<accession>A0A8C2SKM3</accession>
<dbReference type="PANTHER" id="PTHR31666">
    <property type="entry name" value="PROTEIN CXORF40A-RELATED"/>
    <property type="match status" value="1"/>
</dbReference>
<dbReference type="GeneTree" id="ENSGT00390000012182"/>
<name>A0A8C2SKM3_COTJA</name>
<feature type="region of interest" description="Disordered" evidence="1">
    <location>
        <begin position="182"/>
        <end position="204"/>
    </location>
</feature>
<keyword evidence="3" id="KW-1185">Reference proteome</keyword>
<organism evidence="2 3">
    <name type="scientific">Coturnix japonica</name>
    <name type="common">Japanese quail</name>
    <name type="synonym">Coturnix coturnix japonica</name>
    <dbReference type="NCBI Taxonomy" id="93934"/>
    <lineage>
        <taxon>Eukaryota</taxon>
        <taxon>Metazoa</taxon>
        <taxon>Chordata</taxon>
        <taxon>Craniata</taxon>
        <taxon>Vertebrata</taxon>
        <taxon>Euteleostomi</taxon>
        <taxon>Archelosauria</taxon>
        <taxon>Archosauria</taxon>
        <taxon>Dinosauria</taxon>
        <taxon>Saurischia</taxon>
        <taxon>Theropoda</taxon>
        <taxon>Coelurosauria</taxon>
        <taxon>Aves</taxon>
        <taxon>Neognathae</taxon>
        <taxon>Galloanserae</taxon>
        <taxon>Galliformes</taxon>
        <taxon>Phasianidae</taxon>
        <taxon>Perdicinae</taxon>
        <taxon>Coturnix</taxon>
    </lineage>
</organism>
<reference evidence="2" key="1">
    <citation type="submission" date="2015-11" db="EMBL/GenBank/DDBJ databases">
        <authorList>
            <consortium name="International Coturnix japonica Genome Analysis Consortium"/>
            <person name="Warren W."/>
            <person name="Burt D.W."/>
            <person name="Antin P.B."/>
            <person name="Lanford R."/>
            <person name="Gros J."/>
            <person name="Wilson R.K."/>
        </authorList>
    </citation>
    <scope>NUCLEOTIDE SEQUENCE [LARGE SCALE GENOMIC DNA]</scope>
</reference>
<dbReference type="AlphaFoldDB" id="A0A8C2SKM3"/>
<sequence>MAAQPSGVSANPPNFVSSANLLRVATIPSSRTLMKMLNKTGPSTDPWGTPLVPGVERCSGKILKYKKKHAGQSQTCEVEPYWYTAVTNNVTELKHPFNLTLHCTNFLCHSQLKDRPISDSVQLYQIILLILPLRSCNYNVFSQSTKSHRNQDLPLASSVTFSCLNVTISPLSSNPLLSSPLSHPAGGSASAPVPRPRTHRSAPSRSFRLQLLARCGKGKEGASRPVLLCWRGDKGPPVPRCLRRVKTIETRWRPVLAKYQNRTVAVHIAIKDWEDESWRAILLDRLGMTLQEVQELLDKGEQYGRGVIAGLIDIGETSLCPEDLPPEEILELENKAVLSNLEQKYLTVVSNPRWLLEPIPARGSRGVWQVNIPDELIPSES</sequence>
<evidence type="ECO:0008006" key="4">
    <source>
        <dbReference type="Google" id="ProtNLM"/>
    </source>
</evidence>
<dbReference type="Proteomes" id="UP000694412">
    <property type="component" value="Chromosome 4"/>
</dbReference>
<dbReference type="PANTHER" id="PTHR31666:SF0">
    <property type="entry name" value="PROTEIN EOLA1-RELATED"/>
    <property type="match status" value="1"/>
</dbReference>
<protein>
    <recommendedName>
        <fullName evidence="4">ASCH domain-containing protein</fullName>
    </recommendedName>
</protein>
<reference evidence="2" key="2">
    <citation type="submission" date="2025-08" db="UniProtKB">
        <authorList>
            <consortium name="Ensembl"/>
        </authorList>
    </citation>
    <scope>IDENTIFICATION</scope>
</reference>
<dbReference type="InterPro" id="IPR015947">
    <property type="entry name" value="PUA-like_sf"/>
</dbReference>
<evidence type="ECO:0000313" key="2">
    <source>
        <dbReference type="Ensembl" id="ENSCJPP00005000177.1"/>
    </source>
</evidence>